<accession>F0UA96</accession>
<evidence type="ECO:0000259" key="5">
    <source>
        <dbReference type="PROSITE" id="PS50002"/>
    </source>
</evidence>
<dbReference type="PROSITE" id="PS50002">
    <property type="entry name" value="SH3"/>
    <property type="match status" value="1"/>
</dbReference>
<feature type="compositionally biased region" description="Polar residues" evidence="3">
    <location>
        <begin position="95"/>
        <end position="133"/>
    </location>
</feature>
<keyword evidence="1 2" id="KW-0728">SH3 domain</keyword>
<protein>
    <submittedName>
        <fullName evidence="7">SH3 domain-containing protein</fullName>
    </submittedName>
</protein>
<feature type="region of interest" description="Disordered" evidence="3">
    <location>
        <begin position="1"/>
        <end position="149"/>
    </location>
</feature>
<proteinExistence type="predicted"/>
<feature type="compositionally biased region" description="Low complexity" evidence="3">
    <location>
        <begin position="73"/>
        <end position="87"/>
    </location>
</feature>
<feature type="region of interest" description="Disordered" evidence="3">
    <location>
        <begin position="187"/>
        <end position="245"/>
    </location>
</feature>
<feature type="compositionally biased region" description="Pro residues" evidence="3">
    <location>
        <begin position="300"/>
        <end position="317"/>
    </location>
</feature>
<evidence type="ECO:0000313" key="6">
    <source>
        <dbReference type="EMBL" id="EGC43658.1"/>
    </source>
</evidence>
<feature type="region of interest" description="Disordered" evidence="3">
    <location>
        <begin position="368"/>
        <end position="392"/>
    </location>
</feature>
<feature type="compositionally biased region" description="Low complexity" evidence="3">
    <location>
        <begin position="285"/>
        <end position="299"/>
    </location>
</feature>
<feature type="region of interest" description="Disordered" evidence="3">
    <location>
        <begin position="274"/>
        <end position="340"/>
    </location>
</feature>
<feature type="compositionally biased region" description="Low complexity" evidence="3">
    <location>
        <begin position="501"/>
        <end position="517"/>
    </location>
</feature>
<keyword evidence="4" id="KW-1133">Transmembrane helix</keyword>
<reference evidence="7" key="3">
    <citation type="submission" date="2021-01" db="EMBL/GenBank/DDBJ databases">
        <title>Chromosome-level genome assembly of a human fungal pathogen reveals clustering of transcriptionally co-regulated genes.</title>
        <authorList>
            <person name="Voorhies M."/>
            <person name="Cohen S."/>
            <person name="Shea T.P."/>
            <person name="Petrus S."/>
            <person name="Munoz J.F."/>
            <person name="Poplawski S."/>
            <person name="Goldman W.E."/>
            <person name="Michael T."/>
            <person name="Cuomo C.A."/>
            <person name="Sil A."/>
            <person name="Beyhan S."/>
        </authorList>
    </citation>
    <scope>NUCLEOTIDE SEQUENCE</scope>
    <source>
        <strain evidence="7">H88</strain>
    </source>
</reference>
<sequence>MSHHQHGHNAAHNRELAKRQKRPSPGVVFVTLPPDFEGPIGGFYTQRTPGVGPPIRATRHPQVRPTRRPQNGSPRSTPKGTSPTSTPIERPKMTKNASQPSKPSHTTMATSPSDNADPISSPTGFELRQTGTDGPTAIPSSSGSGGMSGGAKAGLAIGIILLVGLIAGAALFFIRKKKQQDKAELTRFDNEKPFGAAASSGSGPGPTNGSYDPPSMTRTLTSPTAPQLNIRPITQFSPDFGAGPTTTGNAFGGGLAPSSAAAGVVAAGAARNLTGEKPALPPKMSNNDPNPFNDPVNPFDSPPPTSLPPTPATPAPMGPNDHIPSPAISDIDNPTPETMGTGVAAVGTAVAAGAVGAVAVRRSLNDGKPQALPLGGPGPASDAPPPDSPAISMDSVTAAAVAGAGAGAGAAGPPNVHRVQLDFAPSMEDELELRAGQLVRLVHEYDDGWALCVRLDRSSQGVVPRTCLSSRPVRPRPRNQSSGHGSPGPRGPPPMGHHHGSYPSDGSRSMSMSSQISYHGPNPNQSGPSTPRFQPPANGRPASPATPGQSSYRTFPPQSPHPHPHHPNHPHHQSGRSMSPARFPQVPRSLSPGPGRIPQPRSMSPGPYGPGGMNRPHMSASAHRRRSHSTSATMRPGNNAAPLALQGQGQQRQQQQQFALPSATAGFGGYSQQSPGVPAQSMLPQQQQQPQPQPQPPVQQPQVQVQTRAPMQKHQASAPAPTPAPAVAAAPATPKPSRSPPMPTGPIERKPLPNQAKPENE</sequence>
<dbReference type="HOGENOM" id="CLU_018830_0_0_1"/>
<feature type="compositionally biased region" description="Basic residues" evidence="3">
    <location>
        <begin position="57"/>
        <end position="67"/>
    </location>
</feature>
<feature type="transmembrane region" description="Helical" evidence="4">
    <location>
        <begin position="153"/>
        <end position="174"/>
    </location>
</feature>
<dbReference type="OMA" id="PFNDPVN"/>
<feature type="compositionally biased region" description="Polar residues" evidence="3">
    <location>
        <begin position="216"/>
        <end position="237"/>
    </location>
</feature>
<dbReference type="VEuPathDB" id="FungiDB:I7I53_10282"/>
<dbReference type="OrthoDB" id="5340910at2759"/>
<dbReference type="Proteomes" id="UP000663419">
    <property type="component" value="Chromosome 1"/>
</dbReference>
<dbReference type="EMBL" id="DS990637">
    <property type="protein sequence ID" value="EGC43658.1"/>
    <property type="molecule type" value="Genomic_DNA"/>
</dbReference>
<dbReference type="Pfam" id="PF14604">
    <property type="entry name" value="SH3_9"/>
    <property type="match status" value="1"/>
</dbReference>
<organism evidence="8">
    <name type="scientific">Ajellomyces capsulatus (strain H88)</name>
    <name type="common">Darling's disease fungus</name>
    <name type="synonym">Histoplasma capsulatum</name>
    <dbReference type="NCBI Taxonomy" id="544711"/>
    <lineage>
        <taxon>Eukaryota</taxon>
        <taxon>Fungi</taxon>
        <taxon>Dikarya</taxon>
        <taxon>Ascomycota</taxon>
        <taxon>Pezizomycotina</taxon>
        <taxon>Eurotiomycetes</taxon>
        <taxon>Eurotiomycetidae</taxon>
        <taxon>Onygenales</taxon>
        <taxon>Ajellomycetaceae</taxon>
        <taxon>Histoplasma</taxon>
    </lineage>
</organism>
<evidence type="ECO:0000256" key="3">
    <source>
        <dbReference type="SAM" id="MobiDB-lite"/>
    </source>
</evidence>
<feature type="region of interest" description="Disordered" evidence="3">
    <location>
        <begin position="460"/>
        <end position="761"/>
    </location>
</feature>
<dbReference type="Proteomes" id="UP000008142">
    <property type="component" value="Unassembled WGS sequence"/>
</dbReference>
<evidence type="ECO:0000313" key="7">
    <source>
        <dbReference type="EMBL" id="QSS49815.1"/>
    </source>
</evidence>
<dbReference type="SMART" id="SM00326">
    <property type="entry name" value="SH3"/>
    <property type="match status" value="1"/>
</dbReference>
<dbReference type="Gene3D" id="2.30.30.40">
    <property type="entry name" value="SH3 Domains"/>
    <property type="match status" value="1"/>
</dbReference>
<feature type="domain" description="SH3" evidence="5">
    <location>
        <begin position="412"/>
        <end position="473"/>
    </location>
</feature>
<feature type="compositionally biased region" description="Low complexity" evidence="3">
    <location>
        <begin position="646"/>
        <end position="657"/>
    </location>
</feature>
<name>F0UA96_AJEC8</name>
<reference evidence="6" key="2">
    <citation type="submission" date="2011-02" db="EMBL/GenBank/DDBJ databases">
        <title>Annotation of Ajellomyces capsulatus strain H88.</title>
        <authorList>
            <consortium name="The Broad Institute Genome Sequencing Platform"/>
            <person name="Champion M."/>
            <person name="Cuomo C."/>
            <person name="Ma L.-J."/>
            <person name="Henn M.R."/>
            <person name="Sil A."/>
            <person name="Goldman B."/>
            <person name="Young S.K."/>
            <person name="Kodira C.D."/>
            <person name="Zeng Q."/>
            <person name="Koehrsen M."/>
            <person name="Alvarado L."/>
            <person name="Berlin A."/>
            <person name="Borenstein D."/>
            <person name="Chen Z."/>
            <person name="Engels R."/>
            <person name="Freedman E."/>
            <person name="Gellesch M."/>
            <person name="Goldberg J."/>
            <person name="Griggs A."/>
            <person name="Gujja S."/>
            <person name="Heiman D."/>
            <person name="Hepburn T."/>
            <person name="Howarth C."/>
            <person name="Jen D."/>
            <person name="Larson L."/>
            <person name="Lewis B."/>
            <person name="Mehta T."/>
            <person name="Park D."/>
            <person name="Pearson M."/>
            <person name="Roberts A."/>
            <person name="Saif S."/>
            <person name="Shea T."/>
            <person name="Shenoy N."/>
            <person name="Sisk P."/>
            <person name="Stolte C."/>
            <person name="Sykes S."/>
            <person name="Walk T."/>
            <person name="White J."/>
            <person name="Yandava C."/>
            <person name="Klein B."/>
            <person name="McEwen J.G."/>
            <person name="Puccia R."/>
            <person name="Goldman G.H."/>
            <person name="Felipe M.S."/>
            <person name="Nino-Vega G."/>
            <person name="San-Blas G."/>
            <person name="Taylor J."/>
            <person name="Mendoza L."/>
            <person name="Galagan J."/>
            <person name="Nusbaum C."/>
            <person name="Birren B."/>
        </authorList>
    </citation>
    <scope>NUCLEOTIDE SEQUENCE</scope>
    <source>
        <strain evidence="6">H88</strain>
    </source>
</reference>
<reference evidence="8" key="1">
    <citation type="submission" date="2008-07" db="EMBL/GenBank/DDBJ databases">
        <title>Annotation of Ajellomyces capsulatus strain H88.</title>
        <authorList>
            <person name="Champion M."/>
            <person name="Cuomo C."/>
            <person name="Ma L.-J."/>
            <person name="Henn M.R."/>
            <person name="Sil A."/>
            <person name="Goldman B."/>
            <person name="Young S.K."/>
            <person name="Kodira C.D."/>
            <person name="Zeng Q."/>
            <person name="Koehrsen M."/>
            <person name="Alvarado L."/>
            <person name="Berlin A."/>
            <person name="Borenstein D."/>
            <person name="Chen Z."/>
            <person name="Engels R."/>
            <person name="Freedman E."/>
            <person name="Gellesch M."/>
            <person name="Goldberg J."/>
            <person name="Griggs A."/>
            <person name="Gujja S."/>
            <person name="Heiman D."/>
            <person name="Hepburn T."/>
            <person name="Howarth C."/>
            <person name="Jen D."/>
            <person name="Larson L."/>
            <person name="Lewis B."/>
            <person name="Mehta T."/>
            <person name="Park D."/>
            <person name="Pearson M."/>
            <person name="Roberts A."/>
            <person name="Saif S."/>
            <person name="Shea T."/>
            <person name="Shenoy N."/>
            <person name="Sisk P."/>
            <person name="Stolte C."/>
            <person name="Sykes S."/>
            <person name="Walk T."/>
            <person name="White J."/>
            <person name="Yandava C."/>
            <person name="Klein B."/>
            <person name="McEwen J.G."/>
            <person name="Puccia R."/>
            <person name="Goldman G.H."/>
            <person name="Felipe M.S."/>
            <person name="Nino-Vega G."/>
            <person name="San-Blas G."/>
            <person name="Taylor J."/>
            <person name="Mendoza L."/>
            <person name="Galagan J."/>
            <person name="Nusbaum C."/>
            <person name="Birren B."/>
        </authorList>
    </citation>
    <scope>NUCLEOTIDE SEQUENCE [LARGE SCALE GENOMIC DNA]</scope>
    <source>
        <strain evidence="8">H88</strain>
    </source>
</reference>
<keyword evidence="4" id="KW-0472">Membrane</keyword>
<feature type="compositionally biased region" description="Basic residues" evidence="3">
    <location>
        <begin position="562"/>
        <end position="574"/>
    </location>
</feature>
<dbReference type="InterPro" id="IPR036028">
    <property type="entry name" value="SH3-like_dom_sf"/>
</dbReference>
<dbReference type="AlphaFoldDB" id="F0UA96"/>
<feature type="compositionally biased region" description="Polar residues" evidence="3">
    <location>
        <begin position="522"/>
        <end position="532"/>
    </location>
</feature>
<feature type="compositionally biased region" description="Basic residues" evidence="3">
    <location>
        <begin position="1"/>
        <end position="11"/>
    </location>
</feature>
<feature type="compositionally biased region" description="Pro residues" evidence="3">
    <location>
        <begin position="733"/>
        <end position="744"/>
    </location>
</feature>
<dbReference type="SUPFAM" id="SSF50044">
    <property type="entry name" value="SH3-domain"/>
    <property type="match status" value="1"/>
</dbReference>
<evidence type="ECO:0000256" key="2">
    <source>
        <dbReference type="PROSITE-ProRule" id="PRU00192"/>
    </source>
</evidence>
<keyword evidence="4" id="KW-0812">Transmembrane</keyword>
<evidence type="ECO:0000313" key="8">
    <source>
        <dbReference type="Proteomes" id="UP000008142"/>
    </source>
</evidence>
<evidence type="ECO:0000256" key="1">
    <source>
        <dbReference type="ARBA" id="ARBA00022443"/>
    </source>
</evidence>
<gene>
    <name evidence="6" type="ORF">HCEG_02873</name>
    <name evidence="7" type="ORF">I7I53_10282</name>
</gene>
<dbReference type="InterPro" id="IPR001452">
    <property type="entry name" value="SH3_domain"/>
</dbReference>
<dbReference type="EMBL" id="CP069102">
    <property type="protein sequence ID" value="QSS49815.1"/>
    <property type="molecule type" value="Genomic_DNA"/>
</dbReference>
<evidence type="ECO:0000256" key="4">
    <source>
        <dbReference type="SAM" id="Phobius"/>
    </source>
</evidence>